<gene>
    <name evidence="2" type="ORF">EA472_05440</name>
</gene>
<keyword evidence="3" id="KW-1185">Reference proteome</keyword>
<organism evidence="2 3">
    <name type="scientific">Natrarchaeobius chitinivorans</name>
    <dbReference type="NCBI Taxonomy" id="1679083"/>
    <lineage>
        <taxon>Archaea</taxon>
        <taxon>Methanobacteriati</taxon>
        <taxon>Methanobacteriota</taxon>
        <taxon>Stenosarchaea group</taxon>
        <taxon>Halobacteria</taxon>
        <taxon>Halobacteriales</taxon>
        <taxon>Natrialbaceae</taxon>
        <taxon>Natrarchaeobius</taxon>
    </lineage>
</organism>
<name>A0A3N6PQX6_NATCH</name>
<feature type="compositionally biased region" description="Polar residues" evidence="1">
    <location>
        <begin position="11"/>
        <end position="20"/>
    </location>
</feature>
<evidence type="ECO:0000256" key="1">
    <source>
        <dbReference type="SAM" id="MobiDB-lite"/>
    </source>
</evidence>
<proteinExistence type="predicted"/>
<feature type="compositionally biased region" description="Basic and acidic residues" evidence="1">
    <location>
        <begin position="1"/>
        <end position="10"/>
    </location>
</feature>
<feature type="region of interest" description="Disordered" evidence="1">
    <location>
        <begin position="1"/>
        <end position="70"/>
    </location>
</feature>
<comment type="caution">
    <text evidence="2">The sequence shown here is derived from an EMBL/GenBank/DDBJ whole genome shotgun (WGS) entry which is preliminary data.</text>
</comment>
<dbReference type="AlphaFoldDB" id="A0A3N6PQX6"/>
<reference evidence="2 3" key="1">
    <citation type="submission" date="2018-10" db="EMBL/GenBank/DDBJ databases">
        <title>Natrarchaeobius chitinivorans gen. nov., sp. nov., and Natrarchaeobius haloalkaliphilus sp. nov., alkaliphilic, chitin-utilizing haloarchaea from hypersaline alkaline lakes.</title>
        <authorList>
            <person name="Sorokin D.Y."/>
            <person name="Elcheninov A.G."/>
            <person name="Kostrikina N.A."/>
            <person name="Bale N.J."/>
            <person name="Sinninghe Damste J.S."/>
            <person name="Khijniak T.V."/>
            <person name="Kublanov I.V."/>
            <person name="Toshchakov S.V."/>
        </authorList>
    </citation>
    <scope>NUCLEOTIDE SEQUENCE [LARGE SCALE GENOMIC DNA]</scope>
    <source>
        <strain evidence="2 3">AArcht7</strain>
    </source>
</reference>
<sequence>MSSPIRERTHQPVQIATNERTGALPDGRNSIANRRGVTKTAIRNGTPGVDFLETANLDERTDSRDESDEM</sequence>
<evidence type="ECO:0000313" key="3">
    <source>
        <dbReference type="Proteomes" id="UP000281431"/>
    </source>
</evidence>
<dbReference type="Proteomes" id="UP000281431">
    <property type="component" value="Unassembled WGS sequence"/>
</dbReference>
<dbReference type="EMBL" id="REFZ01000003">
    <property type="protein sequence ID" value="RQH01766.1"/>
    <property type="molecule type" value="Genomic_DNA"/>
</dbReference>
<evidence type="ECO:0000313" key="2">
    <source>
        <dbReference type="EMBL" id="RQH01766.1"/>
    </source>
</evidence>
<protein>
    <submittedName>
        <fullName evidence="2">Uncharacterized protein</fullName>
    </submittedName>
</protein>
<accession>A0A3N6PQX6</accession>